<proteinExistence type="predicted"/>
<dbReference type="PANTHER" id="PTHR32322">
    <property type="entry name" value="INNER MEMBRANE TRANSPORTER"/>
    <property type="match status" value="1"/>
</dbReference>
<feature type="chain" id="PRO_5044226034" evidence="6">
    <location>
        <begin position="30"/>
        <end position="286"/>
    </location>
</feature>
<dbReference type="EMBL" id="FMTL01000001">
    <property type="protein sequence ID" value="SCW40332.1"/>
    <property type="molecule type" value="Genomic_DNA"/>
</dbReference>
<dbReference type="Pfam" id="PF00892">
    <property type="entry name" value="EamA"/>
    <property type="match status" value="1"/>
</dbReference>
<feature type="transmembrane region" description="Helical" evidence="5">
    <location>
        <begin position="117"/>
        <end position="138"/>
    </location>
</feature>
<dbReference type="AlphaFoldDB" id="A0AB37Z4E5"/>
<keyword evidence="4 5" id="KW-0472">Membrane</keyword>
<dbReference type="InterPro" id="IPR037185">
    <property type="entry name" value="EmrE-like"/>
</dbReference>
<dbReference type="GO" id="GO:0016020">
    <property type="term" value="C:membrane"/>
    <property type="evidence" value="ECO:0007669"/>
    <property type="project" value="UniProtKB-SubCell"/>
</dbReference>
<feature type="transmembrane region" description="Helical" evidence="5">
    <location>
        <begin position="36"/>
        <end position="54"/>
    </location>
</feature>
<feature type="transmembrane region" description="Helical" evidence="5">
    <location>
        <begin position="233"/>
        <end position="252"/>
    </location>
</feature>
<feature type="transmembrane region" description="Helical" evidence="5">
    <location>
        <begin position="144"/>
        <end position="161"/>
    </location>
</feature>
<dbReference type="Proteomes" id="UP000242418">
    <property type="component" value="Unassembled WGS sequence"/>
</dbReference>
<feature type="signal peptide" evidence="6">
    <location>
        <begin position="1"/>
        <end position="29"/>
    </location>
</feature>
<protein>
    <submittedName>
        <fullName evidence="8">EamA-like transporter family protein</fullName>
    </submittedName>
</protein>
<evidence type="ECO:0000256" key="4">
    <source>
        <dbReference type="ARBA" id="ARBA00023136"/>
    </source>
</evidence>
<feature type="transmembrane region" description="Helical" evidence="5">
    <location>
        <begin position="173"/>
        <end position="191"/>
    </location>
</feature>
<comment type="subcellular location">
    <subcellularLocation>
        <location evidence="1">Membrane</location>
        <topology evidence="1">Multi-pass membrane protein</topology>
    </subcellularLocation>
</comment>
<evidence type="ECO:0000256" key="2">
    <source>
        <dbReference type="ARBA" id="ARBA00022692"/>
    </source>
</evidence>
<evidence type="ECO:0000313" key="9">
    <source>
        <dbReference type="Proteomes" id="UP000242418"/>
    </source>
</evidence>
<keyword evidence="9" id="KW-1185">Reference proteome</keyword>
<keyword evidence="6" id="KW-0732">Signal</keyword>
<feature type="transmembrane region" description="Helical" evidence="5">
    <location>
        <begin position="258"/>
        <end position="276"/>
    </location>
</feature>
<evidence type="ECO:0000256" key="6">
    <source>
        <dbReference type="SAM" id="SignalP"/>
    </source>
</evidence>
<evidence type="ECO:0000256" key="3">
    <source>
        <dbReference type="ARBA" id="ARBA00022989"/>
    </source>
</evidence>
<dbReference type="SUPFAM" id="SSF103481">
    <property type="entry name" value="Multidrug resistance efflux transporter EmrE"/>
    <property type="match status" value="2"/>
</dbReference>
<feature type="transmembrane region" description="Helical" evidence="5">
    <location>
        <begin position="203"/>
        <end position="221"/>
    </location>
</feature>
<dbReference type="InterPro" id="IPR050638">
    <property type="entry name" value="AA-Vitamin_Transporters"/>
</dbReference>
<comment type="caution">
    <text evidence="8">The sequence shown here is derived from an EMBL/GenBank/DDBJ whole genome shotgun (WGS) entry which is preliminary data.</text>
</comment>
<gene>
    <name evidence="8" type="ORF">SAMN05216370_0969</name>
</gene>
<keyword evidence="2 5" id="KW-0812">Transmembrane</keyword>
<organism evidence="8 9">
    <name type="scientific">Pseudomonas peli</name>
    <dbReference type="NCBI Taxonomy" id="592361"/>
    <lineage>
        <taxon>Bacteria</taxon>
        <taxon>Pseudomonadati</taxon>
        <taxon>Pseudomonadota</taxon>
        <taxon>Gammaproteobacteria</taxon>
        <taxon>Pseudomonadales</taxon>
        <taxon>Pseudomonadaceae</taxon>
        <taxon>Pseudomonas</taxon>
    </lineage>
</organism>
<evidence type="ECO:0000256" key="1">
    <source>
        <dbReference type="ARBA" id="ARBA00004141"/>
    </source>
</evidence>
<feature type="domain" description="EamA" evidence="7">
    <location>
        <begin position="147"/>
        <end position="275"/>
    </location>
</feature>
<dbReference type="RefSeq" id="WP_090248875.1">
    <property type="nucleotide sequence ID" value="NZ_FMTL01000001.1"/>
</dbReference>
<sequence length="286" mass="28807">MSSTRLVCMTTLALIAFAANSLLCRAALADGSIDAASFTSIRLLAGAAVLWLIVRIRAGSAAGQGNWLSALALFAYAAGFSFAYLELSTATGALLLFGAVQSTMIGYGLYRGERLRVPQLGGLLLAIGGLVGLLLPGISAPPPLASALMLGAGMAWGIYSLRGKGTGDPLQVTAGNFLRAVPIALILSVAMLGDLSLQHSAGIAYAIASGALASGLGYAVWYSALPALKATTAASMQLSVPVIAALGGVVLLAEPLSLRLLLASLAILGGIALVILTGKQASPTSR</sequence>
<dbReference type="PANTHER" id="PTHR32322:SF9">
    <property type="entry name" value="AMINO-ACID METABOLITE EFFLUX PUMP-RELATED"/>
    <property type="match status" value="1"/>
</dbReference>
<evidence type="ECO:0000256" key="5">
    <source>
        <dbReference type="SAM" id="Phobius"/>
    </source>
</evidence>
<reference evidence="8 9" key="1">
    <citation type="submission" date="2016-10" db="EMBL/GenBank/DDBJ databases">
        <authorList>
            <person name="Varghese N."/>
            <person name="Submissions S."/>
        </authorList>
    </citation>
    <scope>NUCLEOTIDE SEQUENCE [LARGE SCALE GENOMIC DNA]</scope>
    <source>
        <strain evidence="8 9">DSM 17833</strain>
    </source>
</reference>
<evidence type="ECO:0000313" key="8">
    <source>
        <dbReference type="EMBL" id="SCW40332.1"/>
    </source>
</evidence>
<evidence type="ECO:0000259" key="7">
    <source>
        <dbReference type="Pfam" id="PF00892"/>
    </source>
</evidence>
<dbReference type="InterPro" id="IPR000620">
    <property type="entry name" value="EamA_dom"/>
</dbReference>
<feature type="transmembrane region" description="Helical" evidence="5">
    <location>
        <begin position="66"/>
        <end position="85"/>
    </location>
</feature>
<accession>A0AB37Z4E5</accession>
<feature type="transmembrane region" description="Helical" evidence="5">
    <location>
        <begin position="91"/>
        <end position="110"/>
    </location>
</feature>
<keyword evidence="3 5" id="KW-1133">Transmembrane helix</keyword>
<name>A0AB37Z4E5_9PSED</name>